<keyword evidence="5 10" id="KW-0238">DNA-binding</keyword>
<dbReference type="InterPro" id="IPR039420">
    <property type="entry name" value="WalR-like"/>
</dbReference>
<comment type="function">
    <text evidence="7">May play the central regulatory role in sporulation. It may be an element of the effector pathway responsible for the activation of sporulation genes in response to nutritional stress. Spo0A may act in concert with spo0H (a sigma factor) to control the expression of some genes that are critical to the sporulation process.</text>
</comment>
<protein>
    <recommendedName>
        <fullName evidence="1">Stage 0 sporulation protein A homolog</fullName>
    </recommendedName>
</protein>
<dbReference type="GO" id="GO:0006355">
    <property type="term" value="P:regulation of DNA-templated transcription"/>
    <property type="evidence" value="ECO:0007669"/>
    <property type="project" value="TreeGrafter"/>
</dbReference>
<evidence type="ECO:0000256" key="1">
    <source>
        <dbReference type="ARBA" id="ARBA00018672"/>
    </source>
</evidence>
<feature type="modified residue" description="4-aspartylphosphate" evidence="8">
    <location>
        <position position="54"/>
    </location>
</feature>
<dbReference type="SMART" id="SM00850">
    <property type="entry name" value="LytTR"/>
    <property type="match status" value="1"/>
</dbReference>
<dbReference type="Proteomes" id="UP001208131">
    <property type="component" value="Unassembled WGS sequence"/>
</dbReference>
<organism evidence="10 11">
    <name type="scientific">Hominimerdicola aceti</name>
    <dbReference type="NCBI Taxonomy" id="2981726"/>
    <lineage>
        <taxon>Bacteria</taxon>
        <taxon>Bacillati</taxon>
        <taxon>Bacillota</taxon>
        <taxon>Clostridia</taxon>
        <taxon>Eubacteriales</taxon>
        <taxon>Oscillospiraceae</taxon>
        <taxon>Hominimerdicola</taxon>
    </lineage>
</organism>
<evidence type="ECO:0000256" key="2">
    <source>
        <dbReference type="ARBA" id="ARBA00022553"/>
    </source>
</evidence>
<dbReference type="InterPro" id="IPR007492">
    <property type="entry name" value="LytTR_DNA-bd_dom"/>
</dbReference>
<keyword evidence="11" id="KW-1185">Reference proteome</keyword>
<comment type="caution">
    <text evidence="10">The sequence shown here is derived from an EMBL/GenBank/DDBJ whole genome shotgun (WGS) entry which is preliminary data.</text>
</comment>
<feature type="domain" description="Response regulatory" evidence="9">
    <location>
        <begin position="2"/>
        <end position="117"/>
    </location>
</feature>
<dbReference type="PROSITE" id="PS50110">
    <property type="entry name" value="RESPONSE_REGULATORY"/>
    <property type="match status" value="1"/>
</dbReference>
<reference evidence="10 11" key="1">
    <citation type="journal article" date="2021" name="ISME Commun">
        <title>Automated analysis of genomic sequences facilitates high-throughput and comprehensive description of bacteria.</title>
        <authorList>
            <person name="Hitch T.C.A."/>
        </authorList>
    </citation>
    <scope>NUCLEOTIDE SEQUENCE [LARGE SCALE GENOMIC DNA]</scope>
    <source>
        <strain evidence="10 11">Sanger_31</strain>
    </source>
</reference>
<dbReference type="InterPro" id="IPR011006">
    <property type="entry name" value="CheY-like_superfamily"/>
</dbReference>
<dbReference type="GO" id="GO:0032993">
    <property type="term" value="C:protein-DNA complex"/>
    <property type="evidence" value="ECO:0007669"/>
    <property type="project" value="TreeGrafter"/>
</dbReference>
<keyword evidence="3" id="KW-0902">Two-component regulatory system</keyword>
<evidence type="ECO:0000256" key="7">
    <source>
        <dbReference type="ARBA" id="ARBA00024867"/>
    </source>
</evidence>
<accession>A0AAE3LIA4</accession>
<evidence type="ECO:0000256" key="3">
    <source>
        <dbReference type="ARBA" id="ARBA00023012"/>
    </source>
</evidence>
<gene>
    <name evidence="10" type="ORF">OCV57_11970</name>
</gene>
<dbReference type="GO" id="GO:0000156">
    <property type="term" value="F:phosphorelay response regulator activity"/>
    <property type="evidence" value="ECO:0007669"/>
    <property type="project" value="TreeGrafter"/>
</dbReference>
<dbReference type="CDD" id="cd00156">
    <property type="entry name" value="REC"/>
    <property type="match status" value="1"/>
</dbReference>
<dbReference type="EMBL" id="JAOQJZ010000014">
    <property type="protein sequence ID" value="MCU6706633.1"/>
    <property type="molecule type" value="Genomic_DNA"/>
</dbReference>
<evidence type="ECO:0000256" key="8">
    <source>
        <dbReference type="PROSITE-ProRule" id="PRU00169"/>
    </source>
</evidence>
<evidence type="ECO:0000256" key="6">
    <source>
        <dbReference type="ARBA" id="ARBA00023163"/>
    </source>
</evidence>
<keyword evidence="2 8" id="KW-0597">Phosphoprotein</keyword>
<dbReference type="Gene3D" id="2.40.50.1020">
    <property type="entry name" value="LytTr DNA-binding domain"/>
    <property type="match status" value="1"/>
</dbReference>
<evidence type="ECO:0000313" key="10">
    <source>
        <dbReference type="EMBL" id="MCU6706633.1"/>
    </source>
</evidence>
<name>A0AAE3LIA4_9FIRM</name>
<sequence>MRVALVDDNKNDLALLHEYISEQTAHSCQIDTFSSGESFLSCWQMGAYDLVVLDIFMGKMTGIEVAEKLRETDKNVHIAFGTSSNEFASESYDLNACYYLCKPFQADKVKAMLDRIGSDEIDRMRSVKLPDGQNVILRNVIYIDCASHIVTIHCTDGESIVSRNSFAEIESIFCSHSYFYTSTKGVIVNFYEIAQQKSDLFIMSDGTHIPISRRKSRETLDAFAQFRFSDLRKGGEQ</sequence>
<dbReference type="Gene3D" id="3.40.50.2300">
    <property type="match status" value="1"/>
</dbReference>
<dbReference type="InterPro" id="IPR001789">
    <property type="entry name" value="Sig_transdc_resp-reg_receiver"/>
</dbReference>
<dbReference type="PANTHER" id="PTHR48111">
    <property type="entry name" value="REGULATOR OF RPOS"/>
    <property type="match status" value="1"/>
</dbReference>
<evidence type="ECO:0000259" key="9">
    <source>
        <dbReference type="PROSITE" id="PS50110"/>
    </source>
</evidence>
<evidence type="ECO:0000313" key="11">
    <source>
        <dbReference type="Proteomes" id="UP001208131"/>
    </source>
</evidence>
<keyword evidence="6" id="KW-0804">Transcription</keyword>
<dbReference type="RefSeq" id="WP_022286578.1">
    <property type="nucleotide sequence ID" value="NZ_JAOQJZ010000014.1"/>
</dbReference>
<evidence type="ECO:0000256" key="4">
    <source>
        <dbReference type="ARBA" id="ARBA00023015"/>
    </source>
</evidence>
<dbReference type="PANTHER" id="PTHR48111:SF1">
    <property type="entry name" value="TWO-COMPONENT RESPONSE REGULATOR ORR33"/>
    <property type="match status" value="1"/>
</dbReference>
<dbReference type="SMART" id="SM00448">
    <property type="entry name" value="REC"/>
    <property type="match status" value="1"/>
</dbReference>
<dbReference type="AlphaFoldDB" id="A0AAE3LIA4"/>
<keyword evidence="4" id="KW-0805">Transcription regulation</keyword>
<dbReference type="GO" id="GO:0005829">
    <property type="term" value="C:cytosol"/>
    <property type="evidence" value="ECO:0007669"/>
    <property type="project" value="TreeGrafter"/>
</dbReference>
<proteinExistence type="predicted"/>
<dbReference type="Pfam" id="PF00072">
    <property type="entry name" value="Response_reg"/>
    <property type="match status" value="1"/>
</dbReference>
<dbReference type="SUPFAM" id="SSF52172">
    <property type="entry name" value="CheY-like"/>
    <property type="match status" value="1"/>
</dbReference>
<dbReference type="Pfam" id="PF04397">
    <property type="entry name" value="LytTR"/>
    <property type="match status" value="1"/>
</dbReference>
<evidence type="ECO:0000256" key="5">
    <source>
        <dbReference type="ARBA" id="ARBA00023125"/>
    </source>
</evidence>
<dbReference type="GO" id="GO:0000976">
    <property type="term" value="F:transcription cis-regulatory region binding"/>
    <property type="evidence" value="ECO:0007669"/>
    <property type="project" value="TreeGrafter"/>
</dbReference>